<proteinExistence type="predicted"/>
<organism evidence="1 2">
    <name type="scientific">Rhizopus azygosporus</name>
    <name type="common">Rhizopus microsporus var. azygosporus</name>
    <dbReference type="NCBI Taxonomy" id="86630"/>
    <lineage>
        <taxon>Eukaryota</taxon>
        <taxon>Fungi</taxon>
        <taxon>Fungi incertae sedis</taxon>
        <taxon>Mucoromycota</taxon>
        <taxon>Mucoromycotina</taxon>
        <taxon>Mucoromycetes</taxon>
        <taxon>Mucorales</taxon>
        <taxon>Mucorineae</taxon>
        <taxon>Rhizopodaceae</taxon>
        <taxon>Rhizopus</taxon>
    </lineage>
</organism>
<protein>
    <submittedName>
        <fullName evidence="1">Uncharacterized protein</fullName>
    </submittedName>
</protein>
<reference evidence="1 2" key="1">
    <citation type="journal article" date="2018" name="G3 (Bethesda)">
        <title>Phylogenetic and Phylogenomic Definition of Rhizopus Species.</title>
        <authorList>
            <person name="Gryganskyi A.P."/>
            <person name="Golan J."/>
            <person name="Dolatabadi S."/>
            <person name="Mondo S."/>
            <person name="Robb S."/>
            <person name="Idnurm A."/>
            <person name="Muszewska A."/>
            <person name="Steczkiewicz K."/>
            <person name="Masonjones S."/>
            <person name="Liao H.L."/>
            <person name="Gajdeczka M.T."/>
            <person name="Anike F."/>
            <person name="Vuek A."/>
            <person name="Anishchenko I.M."/>
            <person name="Voigt K."/>
            <person name="de Hoog G.S."/>
            <person name="Smith M.E."/>
            <person name="Heitman J."/>
            <person name="Vilgalys R."/>
            <person name="Stajich J.E."/>
        </authorList>
    </citation>
    <scope>NUCLEOTIDE SEQUENCE [LARGE SCALE GENOMIC DNA]</scope>
    <source>
        <strain evidence="1 2">CBS 357.93</strain>
    </source>
</reference>
<evidence type="ECO:0000313" key="2">
    <source>
        <dbReference type="Proteomes" id="UP000252139"/>
    </source>
</evidence>
<dbReference type="Proteomes" id="UP000252139">
    <property type="component" value="Unassembled WGS sequence"/>
</dbReference>
<evidence type="ECO:0000313" key="1">
    <source>
        <dbReference type="EMBL" id="RCH92832.1"/>
    </source>
</evidence>
<comment type="caution">
    <text evidence="1">The sequence shown here is derived from an EMBL/GenBank/DDBJ whole genome shotgun (WGS) entry which is preliminary data.</text>
</comment>
<name>A0A367JS86_RHIAZ</name>
<keyword evidence="2" id="KW-1185">Reference proteome</keyword>
<dbReference type="OrthoDB" id="2282085at2759"/>
<accession>A0A367JS86</accession>
<gene>
    <name evidence="1" type="ORF">CU097_007879</name>
</gene>
<dbReference type="EMBL" id="PJQL01000773">
    <property type="protein sequence ID" value="RCH92832.1"/>
    <property type="molecule type" value="Genomic_DNA"/>
</dbReference>
<sequence length="133" mass="15834">MQTKKAYVLNQAEEFDPQSFYIHFGFKTRSFTQDELKVAVTSAYNEIQDEQLKSFLYEEYIRTDFLMLTESTHLDIYWTDTVKESISTNTQKRKLDYILSHEATKTTKRTEKGRCLSQTYIFLPISNIILYNR</sequence>
<dbReference type="AlphaFoldDB" id="A0A367JS86"/>